<accession>A0A4Y2GMA3</accession>
<organism evidence="2 3">
    <name type="scientific">Araneus ventricosus</name>
    <name type="common">Orbweaver spider</name>
    <name type="synonym">Epeira ventricosa</name>
    <dbReference type="NCBI Taxonomy" id="182803"/>
    <lineage>
        <taxon>Eukaryota</taxon>
        <taxon>Metazoa</taxon>
        <taxon>Ecdysozoa</taxon>
        <taxon>Arthropoda</taxon>
        <taxon>Chelicerata</taxon>
        <taxon>Arachnida</taxon>
        <taxon>Araneae</taxon>
        <taxon>Araneomorphae</taxon>
        <taxon>Entelegynae</taxon>
        <taxon>Araneoidea</taxon>
        <taxon>Araneidae</taxon>
        <taxon>Araneus</taxon>
    </lineage>
</organism>
<comment type="caution">
    <text evidence="2">The sequence shown here is derived from an EMBL/GenBank/DDBJ whole genome shotgun (WGS) entry which is preliminary data.</text>
</comment>
<feature type="compositionally biased region" description="Basic residues" evidence="1">
    <location>
        <begin position="108"/>
        <end position="120"/>
    </location>
</feature>
<dbReference type="AlphaFoldDB" id="A0A4Y2GMA3"/>
<keyword evidence="3" id="KW-1185">Reference proteome</keyword>
<dbReference type="Proteomes" id="UP000499080">
    <property type="component" value="Unassembled WGS sequence"/>
</dbReference>
<sequence>MKFGRNYYEWWNSNQLKIQDLCADSNLRPRCEASGISKDLPTLEPRVEARNETRNLPCAGERRVGSTTSSENPAATAHTFQSDLLTLLTYIFLRRLPCPHPLTPSPPRTRKGRLANNKRHNPPEYENSRLKLVTIKTARNWVGKM</sequence>
<proteinExistence type="predicted"/>
<dbReference type="EMBL" id="BGPR01001473">
    <property type="protein sequence ID" value="GBM54770.1"/>
    <property type="molecule type" value="Genomic_DNA"/>
</dbReference>
<feature type="region of interest" description="Disordered" evidence="1">
    <location>
        <begin position="101"/>
        <end position="125"/>
    </location>
</feature>
<gene>
    <name evidence="2" type="ORF">AVEN_259942_1</name>
</gene>
<evidence type="ECO:0000313" key="2">
    <source>
        <dbReference type="EMBL" id="GBM54770.1"/>
    </source>
</evidence>
<evidence type="ECO:0000313" key="3">
    <source>
        <dbReference type="Proteomes" id="UP000499080"/>
    </source>
</evidence>
<reference evidence="2 3" key="1">
    <citation type="journal article" date="2019" name="Sci. Rep.">
        <title>Orb-weaving spider Araneus ventricosus genome elucidates the spidroin gene catalogue.</title>
        <authorList>
            <person name="Kono N."/>
            <person name="Nakamura H."/>
            <person name="Ohtoshi R."/>
            <person name="Moran D.A.P."/>
            <person name="Shinohara A."/>
            <person name="Yoshida Y."/>
            <person name="Fujiwara M."/>
            <person name="Mori M."/>
            <person name="Tomita M."/>
            <person name="Arakawa K."/>
        </authorList>
    </citation>
    <scope>NUCLEOTIDE SEQUENCE [LARGE SCALE GENOMIC DNA]</scope>
</reference>
<name>A0A4Y2GMA3_ARAVE</name>
<protein>
    <submittedName>
        <fullName evidence="2">Uncharacterized protein</fullName>
    </submittedName>
</protein>
<evidence type="ECO:0000256" key="1">
    <source>
        <dbReference type="SAM" id="MobiDB-lite"/>
    </source>
</evidence>